<protein>
    <submittedName>
        <fullName evidence="3">Uncharacterized protein</fullName>
    </submittedName>
</protein>
<feature type="coiled-coil region" evidence="1">
    <location>
        <begin position="160"/>
        <end position="236"/>
    </location>
</feature>
<feature type="compositionally biased region" description="Polar residues" evidence="2">
    <location>
        <begin position="55"/>
        <end position="67"/>
    </location>
</feature>
<gene>
    <name evidence="3" type="ORF">FSB_LOCUS56790</name>
</gene>
<accession>A0A2N9IWG0</accession>
<name>A0A2N9IWG0_FAGSY</name>
<evidence type="ECO:0000256" key="1">
    <source>
        <dbReference type="SAM" id="Coils"/>
    </source>
</evidence>
<dbReference type="AlphaFoldDB" id="A0A2N9IWG0"/>
<evidence type="ECO:0000313" key="3">
    <source>
        <dbReference type="EMBL" id="SPD28908.1"/>
    </source>
</evidence>
<sequence length="319" mass="35787">MPIQRRTINIGSVLGTLAPEPSETSDVPLAPGFSEGESVMKKRKKGEEEAEVTREQQALIQTEPSVTKSPSKKGKGKDSRAPQKATGHVSHKRKHQKELPAPWRCEFYVDDRPVNEDDSVWKSKDVRGGQIADAAVQGIFEAGYRLIETERLLNESLVENDRLREVEKTASARIREVESQHKTAEEGLQTAECQLVEISAKLERECNRSSGFQAEIDKLRAELAEARMVAHNAENAAQAFYDQGFEEAAGSLRLQLRRECNIYFLKWWVSALEQAAVDDSSELYVLGWEYRPFDSGTLENLEEANVEGLKDSKAVEVLI</sequence>
<feature type="compositionally biased region" description="Basic and acidic residues" evidence="2">
    <location>
        <begin position="45"/>
        <end position="54"/>
    </location>
</feature>
<keyword evidence="1" id="KW-0175">Coiled coil</keyword>
<reference evidence="3" key="1">
    <citation type="submission" date="2018-02" db="EMBL/GenBank/DDBJ databases">
        <authorList>
            <person name="Cohen D.B."/>
            <person name="Kent A.D."/>
        </authorList>
    </citation>
    <scope>NUCLEOTIDE SEQUENCE</scope>
</reference>
<feature type="region of interest" description="Disordered" evidence="2">
    <location>
        <begin position="1"/>
        <end position="97"/>
    </location>
</feature>
<evidence type="ECO:0000256" key="2">
    <source>
        <dbReference type="SAM" id="MobiDB-lite"/>
    </source>
</evidence>
<proteinExistence type="predicted"/>
<feature type="compositionally biased region" description="Polar residues" evidence="2">
    <location>
        <begin position="1"/>
        <end position="10"/>
    </location>
</feature>
<dbReference type="EMBL" id="OIVN01006250">
    <property type="protein sequence ID" value="SPD28908.1"/>
    <property type="molecule type" value="Genomic_DNA"/>
</dbReference>
<organism evidence="3">
    <name type="scientific">Fagus sylvatica</name>
    <name type="common">Beechnut</name>
    <dbReference type="NCBI Taxonomy" id="28930"/>
    <lineage>
        <taxon>Eukaryota</taxon>
        <taxon>Viridiplantae</taxon>
        <taxon>Streptophyta</taxon>
        <taxon>Embryophyta</taxon>
        <taxon>Tracheophyta</taxon>
        <taxon>Spermatophyta</taxon>
        <taxon>Magnoliopsida</taxon>
        <taxon>eudicotyledons</taxon>
        <taxon>Gunneridae</taxon>
        <taxon>Pentapetalae</taxon>
        <taxon>rosids</taxon>
        <taxon>fabids</taxon>
        <taxon>Fagales</taxon>
        <taxon>Fagaceae</taxon>
        <taxon>Fagus</taxon>
    </lineage>
</organism>